<dbReference type="Proteomes" id="UP000238523">
    <property type="component" value="Chromosome"/>
</dbReference>
<evidence type="ECO:0000313" key="2">
    <source>
        <dbReference type="Proteomes" id="UP000238523"/>
    </source>
</evidence>
<sequence>MSENHFDPMLEDLKKRSVDRRLEADIFDASAFEALKDHLWRKAKGLKRKSSISKQVLFILRSAAATIRSRAGYLPNVHEQLHWASHFELILDRLIAGERLDERQPGVPRIV</sequence>
<dbReference type="EMBL" id="CP025012">
    <property type="protein sequence ID" value="AUW42452.1"/>
    <property type="molecule type" value="Genomic_DNA"/>
</dbReference>
<proteinExistence type="predicted"/>
<dbReference type="RefSeq" id="WP_158686913.1">
    <property type="nucleotide sequence ID" value="NZ_CP025012.1"/>
</dbReference>
<accession>A0A2K9Z2I6</accession>
<evidence type="ECO:0000313" key="1">
    <source>
        <dbReference type="EMBL" id="AUW42452.1"/>
    </source>
</evidence>
<dbReference type="AlphaFoldDB" id="A0A2K9Z2I6"/>
<protein>
    <submittedName>
        <fullName evidence="1">Uncharacterized protein</fullName>
    </submittedName>
</protein>
<organism evidence="1 2">
    <name type="scientific">Rhizobium leguminosarum</name>
    <dbReference type="NCBI Taxonomy" id="384"/>
    <lineage>
        <taxon>Bacteria</taxon>
        <taxon>Pseudomonadati</taxon>
        <taxon>Pseudomonadota</taxon>
        <taxon>Alphaproteobacteria</taxon>
        <taxon>Hyphomicrobiales</taxon>
        <taxon>Rhizobiaceae</taxon>
        <taxon>Rhizobium/Agrobacterium group</taxon>
        <taxon>Rhizobium</taxon>
    </lineage>
</organism>
<gene>
    <name evidence="1" type="ORF">CUJ84_Chr002086</name>
</gene>
<name>A0A2K9Z2I6_RHILE</name>
<reference evidence="1 2" key="1">
    <citation type="submission" date="2017-11" db="EMBL/GenBank/DDBJ databases">
        <title>Complete genome of Rhizobium leguminosarum Norway, an ineffective micro-symbiont.</title>
        <authorList>
            <person name="Hoffrichter A."/>
            <person name="Liang J."/>
            <person name="Brachmann A."/>
            <person name="Marin M."/>
        </authorList>
    </citation>
    <scope>NUCLEOTIDE SEQUENCE [LARGE SCALE GENOMIC DNA]</scope>
    <source>
        <strain evidence="1 2">Norway</strain>
    </source>
</reference>